<organism evidence="2 3">
    <name type="scientific">Psilocybe cf. subviscida</name>
    <dbReference type="NCBI Taxonomy" id="2480587"/>
    <lineage>
        <taxon>Eukaryota</taxon>
        <taxon>Fungi</taxon>
        <taxon>Dikarya</taxon>
        <taxon>Basidiomycota</taxon>
        <taxon>Agaricomycotina</taxon>
        <taxon>Agaricomycetes</taxon>
        <taxon>Agaricomycetidae</taxon>
        <taxon>Agaricales</taxon>
        <taxon>Agaricineae</taxon>
        <taxon>Strophariaceae</taxon>
        <taxon>Psilocybe</taxon>
    </lineage>
</organism>
<feature type="compositionally biased region" description="Basic and acidic residues" evidence="1">
    <location>
        <begin position="208"/>
        <end position="217"/>
    </location>
</feature>
<dbReference type="Gene3D" id="3.30.710.10">
    <property type="entry name" value="Potassium Channel Kv1.1, Chain A"/>
    <property type="match status" value="1"/>
</dbReference>
<dbReference type="InterPro" id="IPR011333">
    <property type="entry name" value="SKP1/BTB/POZ_sf"/>
</dbReference>
<reference evidence="2 3" key="1">
    <citation type="journal article" date="2020" name="ISME J.">
        <title>Uncovering the hidden diversity of litter-decomposition mechanisms in mushroom-forming fungi.</title>
        <authorList>
            <person name="Floudas D."/>
            <person name="Bentzer J."/>
            <person name="Ahren D."/>
            <person name="Johansson T."/>
            <person name="Persson P."/>
            <person name="Tunlid A."/>
        </authorList>
    </citation>
    <scope>NUCLEOTIDE SEQUENCE [LARGE SCALE GENOMIC DNA]</scope>
    <source>
        <strain evidence="2 3">CBS 101986</strain>
    </source>
</reference>
<name>A0A8H5BHL9_9AGAR</name>
<proteinExistence type="predicted"/>
<feature type="region of interest" description="Disordered" evidence="1">
    <location>
        <begin position="194"/>
        <end position="217"/>
    </location>
</feature>
<comment type="caution">
    <text evidence="2">The sequence shown here is derived from an EMBL/GenBank/DDBJ whole genome shotgun (WGS) entry which is preliminary data.</text>
</comment>
<evidence type="ECO:0000313" key="3">
    <source>
        <dbReference type="Proteomes" id="UP000567179"/>
    </source>
</evidence>
<dbReference type="OrthoDB" id="9997739at2759"/>
<dbReference type="Proteomes" id="UP000567179">
    <property type="component" value="Unassembled WGS sequence"/>
</dbReference>
<evidence type="ECO:0000313" key="2">
    <source>
        <dbReference type="EMBL" id="KAF5322628.1"/>
    </source>
</evidence>
<sequence length="217" mass="24547">MSSNTKPDPFPQNKRHPTYYINDGDVHIRAGDTLFRVHSFFLRRDSHVFALMLNEPIAPNVPRPGSSDSNPIVISESTSPFELAKFLWVFYNETYSDYTATTAEWTSILKIACEYDFVEWSTWHLSADICARDRGLDDGEIKMLGPESSLRIFRLRERVRSSEKNRSPLPEGVDALDAVCKILKVDRTKIPSTLTHHTGYGSSTARHPNGDSRDNGA</sequence>
<evidence type="ECO:0000256" key="1">
    <source>
        <dbReference type="SAM" id="MobiDB-lite"/>
    </source>
</evidence>
<keyword evidence="3" id="KW-1185">Reference proteome</keyword>
<accession>A0A8H5BHL9</accession>
<evidence type="ECO:0008006" key="4">
    <source>
        <dbReference type="Google" id="ProtNLM"/>
    </source>
</evidence>
<protein>
    <recommendedName>
        <fullName evidence="4">BTB domain-containing protein</fullName>
    </recommendedName>
</protein>
<dbReference type="EMBL" id="JAACJJ010000028">
    <property type="protein sequence ID" value="KAF5322628.1"/>
    <property type="molecule type" value="Genomic_DNA"/>
</dbReference>
<gene>
    <name evidence="2" type="ORF">D9619_002071</name>
</gene>
<feature type="compositionally biased region" description="Polar residues" evidence="1">
    <location>
        <begin position="194"/>
        <end position="206"/>
    </location>
</feature>
<dbReference type="AlphaFoldDB" id="A0A8H5BHL9"/>